<evidence type="ECO:0000313" key="3">
    <source>
        <dbReference type="Proteomes" id="UP000287247"/>
    </source>
</evidence>
<dbReference type="AlphaFoldDB" id="A0A401ILN1"/>
<comment type="caution">
    <text evidence="2">The sequence shown here is derived from an EMBL/GenBank/DDBJ whole genome shotgun (WGS) entry which is preliminary data.</text>
</comment>
<dbReference type="RefSeq" id="WP_124976913.1">
    <property type="nucleotide sequence ID" value="NZ_BDQK01000016.1"/>
</dbReference>
<dbReference type="Gene3D" id="3.90.1570.10">
    <property type="entry name" value="tt1808, chain A"/>
    <property type="match status" value="1"/>
</dbReference>
<feature type="domain" description="Putative restriction endonuclease" evidence="1">
    <location>
        <begin position="13"/>
        <end position="172"/>
    </location>
</feature>
<name>A0A401ILN1_APHSA</name>
<protein>
    <recommendedName>
        <fullName evidence="1">Putative restriction endonuclease domain-containing protein</fullName>
    </recommendedName>
</protein>
<dbReference type="InterPro" id="IPR012296">
    <property type="entry name" value="Nuclease_put_TT1808"/>
</dbReference>
<sequence>MLTQTETKYYTTEKYLELEEIAEYKNEYHNGEIIPMVGGTTNHNQICLNFCRKFPLTINNQDYYVYMEGIRLWLSEHNFYTYPDVMVIKGEPIYHGKGTSNITNPLIIIEVLSKSTQGYDRGNKFQYYRSLPTFQEYILIDQYSYTIDQYIKQSEDKWSLNFYTGENVIFKLSSVDWEISLKDLYQRVNFELIEEE</sequence>
<evidence type="ECO:0000313" key="2">
    <source>
        <dbReference type="EMBL" id="GBF82147.1"/>
    </source>
</evidence>
<dbReference type="EMBL" id="BDQK01000016">
    <property type="protein sequence ID" value="GBF82147.1"/>
    <property type="molecule type" value="Genomic_DNA"/>
</dbReference>
<dbReference type="OrthoDB" id="424506at2"/>
<keyword evidence="3" id="KW-1185">Reference proteome</keyword>
<gene>
    <name evidence="2" type="ORF">AsFPU1_3574</name>
</gene>
<proteinExistence type="predicted"/>
<accession>A0A401ILN1</accession>
<dbReference type="InterPro" id="IPR011335">
    <property type="entry name" value="Restrct_endonuc-II-like"/>
</dbReference>
<dbReference type="PANTHER" id="PTHR36558:SF1">
    <property type="entry name" value="RESTRICTION ENDONUCLEASE DOMAIN-CONTAINING PROTEIN-RELATED"/>
    <property type="match status" value="1"/>
</dbReference>
<dbReference type="CDD" id="cd06260">
    <property type="entry name" value="DUF820-like"/>
    <property type="match status" value="1"/>
</dbReference>
<evidence type="ECO:0000259" key="1">
    <source>
        <dbReference type="Pfam" id="PF05685"/>
    </source>
</evidence>
<reference evidence="3" key="1">
    <citation type="submission" date="2017-05" db="EMBL/GenBank/DDBJ databases">
        <title>Physiological properties and genetic analysis related to exopolysaccharide production of fresh-water unicellular cyanobacterium Aphanothece sacrum, Suizenji Nori, that has been cultured as a food source in Japan.</title>
        <authorList>
            <person name="Kanesaki Y."/>
            <person name="Yoshikawa S."/>
            <person name="Ohki K."/>
        </authorList>
    </citation>
    <scope>NUCLEOTIDE SEQUENCE [LARGE SCALE GENOMIC DNA]</scope>
    <source>
        <strain evidence="3">FPU1</strain>
    </source>
</reference>
<dbReference type="PANTHER" id="PTHR36558">
    <property type="entry name" value="GLR1098 PROTEIN"/>
    <property type="match status" value="1"/>
</dbReference>
<dbReference type="InterPro" id="IPR008538">
    <property type="entry name" value="Uma2"/>
</dbReference>
<dbReference type="Proteomes" id="UP000287247">
    <property type="component" value="Unassembled WGS sequence"/>
</dbReference>
<organism evidence="2 3">
    <name type="scientific">Aphanothece sacrum FPU1</name>
    <dbReference type="NCBI Taxonomy" id="1920663"/>
    <lineage>
        <taxon>Bacteria</taxon>
        <taxon>Bacillati</taxon>
        <taxon>Cyanobacteriota</taxon>
        <taxon>Cyanophyceae</taxon>
        <taxon>Oscillatoriophycideae</taxon>
        <taxon>Chroococcales</taxon>
        <taxon>Aphanothecaceae</taxon>
        <taxon>Aphanothece</taxon>
    </lineage>
</organism>
<dbReference type="SUPFAM" id="SSF52980">
    <property type="entry name" value="Restriction endonuclease-like"/>
    <property type="match status" value="1"/>
</dbReference>
<dbReference type="Pfam" id="PF05685">
    <property type="entry name" value="Uma2"/>
    <property type="match status" value="1"/>
</dbReference>